<evidence type="ECO:0000313" key="1">
    <source>
        <dbReference type="EMBL" id="KKP66236.1"/>
    </source>
</evidence>
<organism evidence="1 2">
    <name type="scientific">Candidatus Nomurabacteria bacterium GW2011_GWE1_35_16</name>
    <dbReference type="NCBI Taxonomy" id="1618761"/>
    <lineage>
        <taxon>Bacteria</taxon>
        <taxon>Candidatus Nomuraibacteriota</taxon>
    </lineage>
</organism>
<protein>
    <submittedName>
        <fullName evidence="1">Uncharacterized protein</fullName>
    </submittedName>
</protein>
<evidence type="ECO:0000313" key="2">
    <source>
        <dbReference type="Proteomes" id="UP000034952"/>
    </source>
</evidence>
<proteinExistence type="predicted"/>
<dbReference type="EMBL" id="LBPY01000010">
    <property type="protein sequence ID" value="KKP66236.1"/>
    <property type="molecule type" value="Genomic_DNA"/>
</dbReference>
<name>A0A0G0BRG7_9BACT</name>
<dbReference type="Proteomes" id="UP000034952">
    <property type="component" value="Unassembled WGS sequence"/>
</dbReference>
<gene>
    <name evidence="1" type="ORF">UR64_C0010G0001</name>
</gene>
<comment type="caution">
    <text evidence="1">The sequence shown here is derived from an EMBL/GenBank/DDBJ whole genome shotgun (WGS) entry which is preliminary data.</text>
</comment>
<accession>A0A0G0BRG7</accession>
<sequence length="541" mass="64382">MEHKSENRNCQNCKKDFMIEPDDFLFYEKIKVPPPTFCPECRLQRRFAWRNEGILNRRKCDLCNKNIITNNSTFNKFPIYCTDCWYGDKWDAQEYGKEYDFSTPFFIQWKELMDITPNINLWGLGNTNSEYSNYTGYSKNIYLSNATNCEDVAYSRLVDKCKNLIDCYYVKNSEFCYENFITRKIYNSSYLNNCNDCLDSYFLFDCKNCSNCFMCSNLRNKSFYIRNVKYSKEDYLKELEKYNLSSYKSCEKFKEEFTDLIKSSIHKFANVINSIEVTGDNIINSKNVKDSFYIEGENLKYCWRMFNNAKDCYDTTGGLKNELVYESSLAADDGYMTRFFSHCKGNKNSNLFGCVSLRSKQYCILNRQYTKEQYEEMVPKIIQHMSDMPYIDSKGRIYKYGEFFPSELSPFAYNETIAQEYYPLTKEQALEQGYKWKDKEERNYTIDIYSYDIPDSINDIEDSNILNKVIECSHKGTCNQQCTEAFKIIPEELSFYRRMNLPLPRLCPNCRHYERLSQRNPMKLWHRSCMKEGCTNEFETS</sequence>
<feature type="non-terminal residue" evidence="1">
    <location>
        <position position="541"/>
    </location>
</feature>
<reference evidence="1 2" key="1">
    <citation type="journal article" date="2015" name="Nature">
        <title>rRNA introns, odd ribosomes, and small enigmatic genomes across a large radiation of phyla.</title>
        <authorList>
            <person name="Brown C.T."/>
            <person name="Hug L.A."/>
            <person name="Thomas B.C."/>
            <person name="Sharon I."/>
            <person name="Castelle C.J."/>
            <person name="Singh A."/>
            <person name="Wilkins M.J."/>
            <person name="Williams K.H."/>
            <person name="Banfield J.F."/>
        </authorList>
    </citation>
    <scope>NUCLEOTIDE SEQUENCE [LARGE SCALE GENOMIC DNA]</scope>
</reference>
<dbReference type="AlphaFoldDB" id="A0A0G0BRG7"/>